<dbReference type="Proteomes" id="UP001239462">
    <property type="component" value="Unassembled WGS sequence"/>
</dbReference>
<evidence type="ECO:0000259" key="2">
    <source>
        <dbReference type="Pfam" id="PF08305"/>
    </source>
</evidence>
<feature type="chain" id="PRO_5047177728" evidence="1">
    <location>
        <begin position="28"/>
        <end position="390"/>
    </location>
</feature>
<dbReference type="InterPro" id="IPR008979">
    <property type="entry name" value="Galactose-bd-like_sf"/>
</dbReference>
<dbReference type="SUPFAM" id="SSF49785">
    <property type="entry name" value="Galactose-binding domain-like"/>
    <property type="match status" value="1"/>
</dbReference>
<evidence type="ECO:0000313" key="3">
    <source>
        <dbReference type="EMBL" id="MDM4016131.1"/>
    </source>
</evidence>
<dbReference type="RefSeq" id="WP_160149376.1">
    <property type="nucleotide sequence ID" value="NZ_JASZZN010000007.1"/>
</dbReference>
<evidence type="ECO:0000313" key="4">
    <source>
        <dbReference type="Proteomes" id="UP001239462"/>
    </source>
</evidence>
<dbReference type="Gene3D" id="2.60.120.1060">
    <property type="entry name" value="NPCBM/NEW2 domain"/>
    <property type="match status" value="1"/>
</dbReference>
<keyword evidence="1" id="KW-0732">Signal</keyword>
<comment type="caution">
    <text evidence="3">The sequence shown here is derived from an EMBL/GenBank/DDBJ whole genome shotgun (WGS) entry which is preliminary data.</text>
</comment>
<proteinExistence type="predicted"/>
<name>A0ABT7PI09_9BACT</name>
<dbReference type="Pfam" id="PF08305">
    <property type="entry name" value="NPCBM"/>
    <property type="match status" value="1"/>
</dbReference>
<protein>
    <submittedName>
        <fullName evidence="3">NPCBM/NEW2 domain-containing protein</fullName>
    </submittedName>
</protein>
<feature type="domain" description="Glycosyl hydrolase family 98 putative carbohydrate-binding module" evidence="2">
    <location>
        <begin position="298"/>
        <end position="388"/>
    </location>
</feature>
<dbReference type="EMBL" id="JASZZN010000007">
    <property type="protein sequence ID" value="MDM4016131.1"/>
    <property type="molecule type" value="Genomic_DNA"/>
</dbReference>
<feature type="signal peptide" evidence="1">
    <location>
        <begin position="1"/>
        <end position="27"/>
    </location>
</feature>
<keyword evidence="4" id="KW-1185">Reference proteome</keyword>
<dbReference type="InterPro" id="IPR013222">
    <property type="entry name" value="Glyco_hyd_98_carb-bd"/>
</dbReference>
<accession>A0ABT7PI09</accession>
<gene>
    <name evidence="3" type="ORF">QTN89_11880</name>
</gene>
<organism evidence="3 4">
    <name type="scientific">Roseiconus lacunae</name>
    <dbReference type="NCBI Taxonomy" id="2605694"/>
    <lineage>
        <taxon>Bacteria</taxon>
        <taxon>Pseudomonadati</taxon>
        <taxon>Planctomycetota</taxon>
        <taxon>Planctomycetia</taxon>
        <taxon>Pirellulales</taxon>
        <taxon>Pirellulaceae</taxon>
        <taxon>Roseiconus</taxon>
    </lineage>
</organism>
<sequence length="390" mass="42800">MRRFNRWPLRTLALLLSFLAYSDGGIAAEVEVELSSGEKLRGNWVQADTSSLTLQGPDQTLDISQIVNLRPTSTDTSAISPPVNAVLVDGSQVRANSVQADDQTITIKPRTQAEIKMPLASLRAVRFRPSNANTDPQWLGLFDKEIRSDLMVIHRSNAQLDPVEGIILSIDEQTVSFELDGDTIEAPVERLEGVVFRNSPASSSSKTVVEDVYGSSFNASRIELIEDAAGLRITLANGVTHELKISQLKRIRFASGQQLLAGLAPADKQMRPYLKTAISTSLFDDWFAPAAENEDIVASAGGGIEYRVEDGFEFFSGSVGRDPSAQGKWTVKVQIAIDEEVKWEQELSDWEPAGFRLSVAGARRIKLKVIPTGDGDVGDLVRFYKPRLLK</sequence>
<reference evidence="3 4" key="1">
    <citation type="submission" date="2023-06" db="EMBL/GenBank/DDBJ databases">
        <title>Roseiconus lacunae JC819 isolated from Gulf of Mannar region, Tamil Nadu.</title>
        <authorList>
            <person name="Pk S."/>
            <person name="Ch S."/>
            <person name="Ch V.R."/>
        </authorList>
    </citation>
    <scope>NUCLEOTIDE SEQUENCE [LARGE SCALE GENOMIC DNA]</scope>
    <source>
        <strain evidence="3 4">JC819</strain>
    </source>
</reference>
<dbReference type="InterPro" id="IPR038637">
    <property type="entry name" value="NPCBM_sf"/>
</dbReference>
<evidence type="ECO:0000256" key="1">
    <source>
        <dbReference type="SAM" id="SignalP"/>
    </source>
</evidence>